<proteinExistence type="predicted"/>
<accession>A0A9D4BXU2</accession>
<dbReference type="AlphaFoldDB" id="A0A9D4BXU2"/>
<reference evidence="1" key="2">
    <citation type="submission" date="2020-11" db="EMBL/GenBank/DDBJ databases">
        <authorList>
            <person name="McCartney M.A."/>
            <person name="Auch B."/>
            <person name="Kono T."/>
            <person name="Mallez S."/>
            <person name="Becker A."/>
            <person name="Gohl D.M."/>
            <person name="Silverstein K.A.T."/>
            <person name="Koren S."/>
            <person name="Bechman K.B."/>
            <person name="Herman A."/>
            <person name="Abrahante J.E."/>
            <person name="Garbe J."/>
        </authorList>
    </citation>
    <scope>NUCLEOTIDE SEQUENCE</scope>
    <source>
        <strain evidence="1">Duluth1</strain>
        <tissue evidence="1">Whole animal</tissue>
    </source>
</reference>
<evidence type="ECO:0000313" key="2">
    <source>
        <dbReference type="Proteomes" id="UP000828390"/>
    </source>
</evidence>
<evidence type="ECO:0000313" key="1">
    <source>
        <dbReference type="EMBL" id="KAH3712954.1"/>
    </source>
</evidence>
<dbReference type="Proteomes" id="UP000828390">
    <property type="component" value="Unassembled WGS sequence"/>
</dbReference>
<comment type="caution">
    <text evidence="1">The sequence shown here is derived from an EMBL/GenBank/DDBJ whole genome shotgun (WGS) entry which is preliminary data.</text>
</comment>
<keyword evidence="2" id="KW-1185">Reference proteome</keyword>
<organism evidence="1 2">
    <name type="scientific">Dreissena polymorpha</name>
    <name type="common">Zebra mussel</name>
    <name type="synonym">Mytilus polymorpha</name>
    <dbReference type="NCBI Taxonomy" id="45954"/>
    <lineage>
        <taxon>Eukaryota</taxon>
        <taxon>Metazoa</taxon>
        <taxon>Spiralia</taxon>
        <taxon>Lophotrochozoa</taxon>
        <taxon>Mollusca</taxon>
        <taxon>Bivalvia</taxon>
        <taxon>Autobranchia</taxon>
        <taxon>Heteroconchia</taxon>
        <taxon>Euheterodonta</taxon>
        <taxon>Imparidentia</taxon>
        <taxon>Neoheterodontei</taxon>
        <taxon>Myida</taxon>
        <taxon>Dreissenoidea</taxon>
        <taxon>Dreissenidae</taxon>
        <taxon>Dreissena</taxon>
    </lineage>
</organism>
<sequence>MGQVPEVMSRCTPAAMPDTRTFSLSDIQSESERLLKAAFAYNTTEAYNNNGFQQFENFSKQYNFQ</sequence>
<dbReference type="EMBL" id="JAIWYP010000014">
    <property type="protein sequence ID" value="KAH3712954.1"/>
    <property type="molecule type" value="Genomic_DNA"/>
</dbReference>
<protein>
    <submittedName>
        <fullName evidence="1">Uncharacterized protein</fullName>
    </submittedName>
</protein>
<name>A0A9D4BXU2_DREPO</name>
<reference evidence="1" key="1">
    <citation type="journal article" date="2019" name="bioRxiv">
        <title>The Genome of the Zebra Mussel, Dreissena polymorpha: A Resource for Invasive Species Research.</title>
        <authorList>
            <person name="McCartney M.A."/>
            <person name="Auch B."/>
            <person name="Kono T."/>
            <person name="Mallez S."/>
            <person name="Zhang Y."/>
            <person name="Obille A."/>
            <person name="Becker A."/>
            <person name="Abrahante J.E."/>
            <person name="Garbe J."/>
            <person name="Badalamenti J.P."/>
            <person name="Herman A."/>
            <person name="Mangelson H."/>
            <person name="Liachko I."/>
            <person name="Sullivan S."/>
            <person name="Sone E.D."/>
            <person name="Koren S."/>
            <person name="Silverstein K.A.T."/>
            <person name="Beckman K.B."/>
            <person name="Gohl D.M."/>
        </authorList>
    </citation>
    <scope>NUCLEOTIDE SEQUENCE</scope>
    <source>
        <strain evidence="1">Duluth1</strain>
        <tissue evidence="1">Whole animal</tissue>
    </source>
</reference>
<gene>
    <name evidence="1" type="ORF">DPMN_072716</name>
</gene>